<accession>A0ACC0CB18</accession>
<evidence type="ECO:0000313" key="2">
    <source>
        <dbReference type="Proteomes" id="UP001060085"/>
    </source>
</evidence>
<dbReference type="EMBL" id="CM044701">
    <property type="protein sequence ID" value="KAI5681971.1"/>
    <property type="molecule type" value="Genomic_DNA"/>
</dbReference>
<evidence type="ECO:0000313" key="1">
    <source>
        <dbReference type="EMBL" id="KAI5681971.1"/>
    </source>
</evidence>
<reference evidence="2" key="1">
    <citation type="journal article" date="2023" name="Nat. Plants">
        <title>Single-cell RNA sequencing provides a high-resolution roadmap for understanding the multicellular compartmentation of specialized metabolism.</title>
        <authorList>
            <person name="Sun S."/>
            <person name="Shen X."/>
            <person name="Li Y."/>
            <person name="Li Y."/>
            <person name="Wang S."/>
            <person name="Li R."/>
            <person name="Zhang H."/>
            <person name="Shen G."/>
            <person name="Guo B."/>
            <person name="Wei J."/>
            <person name="Xu J."/>
            <person name="St-Pierre B."/>
            <person name="Chen S."/>
            <person name="Sun C."/>
        </authorList>
    </citation>
    <scope>NUCLEOTIDE SEQUENCE [LARGE SCALE GENOMIC DNA]</scope>
</reference>
<proteinExistence type="predicted"/>
<gene>
    <name evidence="1" type="ORF">M9H77_03199</name>
</gene>
<sequence>MSIRMYQKNSDFFCLIRMDDECSLDSIFWIQDAICNYCWSQPSWRIHIVCFNTPISQGHRDIYLHIMCKRLDKFKGLIEKLSEARKEFRSVVYNSLTKSMFENNWNQFAIKYGLEINQWLIKLYSEREHRFSWI</sequence>
<name>A0ACC0CB18_CATRO</name>
<protein>
    <submittedName>
        <fullName evidence="1">Uncharacterized protein</fullName>
    </submittedName>
</protein>
<dbReference type="Proteomes" id="UP001060085">
    <property type="component" value="Linkage Group LG01"/>
</dbReference>
<keyword evidence="2" id="KW-1185">Reference proteome</keyword>
<organism evidence="1 2">
    <name type="scientific">Catharanthus roseus</name>
    <name type="common">Madagascar periwinkle</name>
    <name type="synonym">Vinca rosea</name>
    <dbReference type="NCBI Taxonomy" id="4058"/>
    <lineage>
        <taxon>Eukaryota</taxon>
        <taxon>Viridiplantae</taxon>
        <taxon>Streptophyta</taxon>
        <taxon>Embryophyta</taxon>
        <taxon>Tracheophyta</taxon>
        <taxon>Spermatophyta</taxon>
        <taxon>Magnoliopsida</taxon>
        <taxon>eudicotyledons</taxon>
        <taxon>Gunneridae</taxon>
        <taxon>Pentapetalae</taxon>
        <taxon>asterids</taxon>
        <taxon>lamiids</taxon>
        <taxon>Gentianales</taxon>
        <taxon>Apocynaceae</taxon>
        <taxon>Rauvolfioideae</taxon>
        <taxon>Vinceae</taxon>
        <taxon>Catharanthinae</taxon>
        <taxon>Catharanthus</taxon>
    </lineage>
</organism>
<comment type="caution">
    <text evidence="1">The sequence shown here is derived from an EMBL/GenBank/DDBJ whole genome shotgun (WGS) entry which is preliminary data.</text>
</comment>